<name>A0A9E3H4S7_9NOST</name>
<evidence type="ECO:0000313" key="4">
    <source>
        <dbReference type="Proteomes" id="UP000813215"/>
    </source>
</evidence>
<sequence>MSLLKRKTVVSVTCFANKPSQFFACWSDLFAAKVSDRPITPTASSAPPLQHRTTGDSVRRENKPCRPMTDSVQIVS</sequence>
<protein>
    <submittedName>
        <fullName evidence="2">Uncharacterized protein</fullName>
    </submittedName>
</protein>
<proteinExistence type="predicted"/>
<dbReference type="AlphaFoldDB" id="A0A9E3H4S7"/>
<feature type="region of interest" description="Disordered" evidence="1">
    <location>
        <begin position="38"/>
        <end position="76"/>
    </location>
</feature>
<evidence type="ECO:0000313" key="3">
    <source>
        <dbReference type="EMBL" id="MBW4430946.1"/>
    </source>
</evidence>
<accession>A0A9E3H4S7</accession>
<dbReference type="Proteomes" id="UP000813215">
    <property type="component" value="Unassembled WGS sequence"/>
</dbReference>
<organism evidence="2 4">
    <name type="scientific">Pelatocladus maniniholoensis HA4357-MV3</name>
    <dbReference type="NCBI Taxonomy" id="1117104"/>
    <lineage>
        <taxon>Bacteria</taxon>
        <taxon>Bacillati</taxon>
        <taxon>Cyanobacteriota</taxon>
        <taxon>Cyanophyceae</taxon>
        <taxon>Nostocales</taxon>
        <taxon>Nostocaceae</taxon>
        <taxon>Pelatocladus</taxon>
    </lineage>
</organism>
<feature type="compositionally biased region" description="Basic and acidic residues" evidence="1">
    <location>
        <begin position="53"/>
        <end position="64"/>
    </location>
</feature>
<dbReference type="EMBL" id="JAHHHW010000042">
    <property type="protein sequence ID" value="MBW4430945.1"/>
    <property type="molecule type" value="Genomic_DNA"/>
</dbReference>
<reference evidence="2" key="1">
    <citation type="submission" date="2021-05" db="EMBL/GenBank/DDBJ databases">
        <authorList>
            <person name="Pietrasiak N."/>
            <person name="Ward R."/>
            <person name="Stajich J.E."/>
            <person name="Kurbessoian T."/>
        </authorList>
    </citation>
    <scope>NUCLEOTIDE SEQUENCE</scope>
    <source>
        <strain evidence="2">HA4357-MV3</strain>
    </source>
</reference>
<evidence type="ECO:0000313" key="2">
    <source>
        <dbReference type="EMBL" id="MBW4430945.1"/>
    </source>
</evidence>
<comment type="caution">
    <text evidence="2">The sequence shown here is derived from an EMBL/GenBank/DDBJ whole genome shotgun (WGS) entry which is preliminary data.</text>
</comment>
<reference evidence="2" key="2">
    <citation type="journal article" date="2022" name="Microbiol. Resour. Announc.">
        <title>Metagenome Sequencing to Explore Phylogenomics of Terrestrial Cyanobacteria.</title>
        <authorList>
            <person name="Ward R.D."/>
            <person name="Stajich J.E."/>
            <person name="Johansen J.R."/>
            <person name="Huntemann M."/>
            <person name="Clum A."/>
            <person name="Foster B."/>
            <person name="Foster B."/>
            <person name="Roux S."/>
            <person name="Palaniappan K."/>
            <person name="Varghese N."/>
            <person name="Mukherjee S."/>
            <person name="Reddy T.B.K."/>
            <person name="Daum C."/>
            <person name="Copeland A."/>
            <person name="Chen I.A."/>
            <person name="Ivanova N.N."/>
            <person name="Kyrpides N.C."/>
            <person name="Shapiro N."/>
            <person name="Eloe-Fadrosh E.A."/>
            <person name="Pietrasiak N."/>
        </authorList>
    </citation>
    <scope>NUCLEOTIDE SEQUENCE</scope>
    <source>
        <strain evidence="2">HA4357-MV3</strain>
    </source>
</reference>
<feature type="compositionally biased region" description="Polar residues" evidence="1">
    <location>
        <begin position="41"/>
        <end position="52"/>
    </location>
</feature>
<gene>
    <name evidence="2" type="ORF">KME28_04205</name>
    <name evidence="3" type="ORF">KME28_04210</name>
</gene>
<dbReference type="EMBL" id="JAHHHW010000042">
    <property type="protein sequence ID" value="MBW4430946.1"/>
    <property type="molecule type" value="Genomic_DNA"/>
</dbReference>
<evidence type="ECO:0000256" key="1">
    <source>
        <dbReference type="SAM" id="MobiDB-lite"/>
    </source>
</evidence>